<keyword evidence="3" id="KW-0408">Iron</keyword>
<evidence type="ECO:0000256" key="2">
    <source>
        <dbReference type="ARBA" id="ARBA00022723"/>
    </source>
</evidence>
<accession>A0AAW0HMM8</accession>
<dbReference type="Gene3D" id="1.10.490.10">
    <property type="entry name" value="Globins"/>
    <property type="match status" value="1"/>
</dbReference>
<name>A0AAW0HMM8_MYOGA</name>
<dbReference type="GO" id="GO:0019825">
    <property type="term" value="F:oxygen binding"/>
    <property type="evidence" value="ECO:0007669"/>
    <property type="project" value="InterPro"/>
</dbReference>
<keyword evidence="5" id="KW-1185">Reference proteome</keyword>
<evidence type="ECO:0000256" key="1">
    <source>
        <dbReference type="ARBA" id="ARBA00022617"/>
    </source>
</evidence>
<comment type="caution">
    <text evidence="4">The sequence shown here is derived from an EMBL/GenBank/DDBJ whole genome shotgun (WGS) entry which is preliminary data.</text>
</comment>
<protein>
    <recommendedName>
        <fullName evidence="6">C2H2-type domain-containing protein</fullName>
    </recommendedName>
</protein>
<evidence type="ECO:0000313" key="4">
    <source>
        <dbReference type="EMBL" id="KAK7804055.1"/>
    </source>
</evidence>
<dbReference type="GO" id="GO:0046872">
    <property type="term" value="F:metal ion binding"/>
    <property type="evidence" value="ECO:0007669"/>
    <property type="project" value="UniProtKB-KW"/>
</dbReference>
<dbReference type="EMBL" id="JBBHLL010000395">
    <property type="protein sequence ID" value="KAK7804055.1"/>
    <property type="molecule type" value="Genomic_DNA"/>
</dbReference>
<keyword evidence="1" id="KW-0349">Heme</keyword>
<dbReference type="Proteomes" id="UP001488838">
    <property type="component" value="Unassembled WGS sequence"/>
</dbReference>
<evidence type="ECO:0000256" key="3">
    <source>
        <dbReference type="ARBA" id="ARBA00023004"/>
    </source>
</evidence>
<feature type="non-terminal residue" evidence="4">
    <location>
        <position position="152"/>
    </location>
</feature>
<evidence type="ECO:0000313" key="5">
    <source>
        <dbReference type="Proteomes" id="UP001488838"/>
    </source>
</evidence>
<gene>
    <name evidence="4" type="ORF">U0070_015781</name>
</gene>
<keyword evidence="2" id="KW-0479">Metal-binding</keyword>
<sequence length="152" mass="17189">MGASSDECAHCGSSLQSHPATVHYLIHLLNTTQMHSARQIQPFWFRHRLRKSPPWFSLLIGLPTLGLSGSRLKGIRLIIIRRLRRDEDSSTLSLALRLLNNSLKTYCPDYNQNADSVRVKTRGKKIVHVLSHAVDQMNNFSRLLSALSELSC</sequence>
<dbReference type="AlphaFoldDB" id="A0AAW0HMM8"/>
<proteinExistence type="predicted"/>
<dbReference type="InterPro" id="IPR012292">
    <property type="entry name" value="Globin/Proto"/>
</dbReference>
<evidence type="ECO:0008006" key="6">
    <source>
        <dbReference type="Google" id="ProtNLM"/>
    </source>
</evidence>
<organism evidence="4 5">
    <name type="scientific">Myodes glareolus</name>
    <name type="common">Bank vole</name>
    <name type="synonym">Clethrionomys glareolus</name>
    <dbReference type="NCBI Taxonomy" id="447135"/>
    <lineage>
        <taxon>Eukaryota</taxon>
        <taxon>Metazoa</taxon>
        <taxon>Chordata</taxon>
        <taxon>Craniata</taxon>
        <taxon>Vertebrata</taxon>
        <taxon>Euteleostomi</taxon>
        <taxon>Mammalia</taxon>
        <taxon>Eutheria</taxon>
        <taxon>Euarchontoglires</taxon>
        <taxon>Glires</taxon>
        <taxon>Rodentia</taxon>
        <taxon>Myomorpha</taxon>
        <taxon>Muroidea</taxon>
        <taxon>Cricetidae</taxon>
        <taxon>Arvicolinae</taxon>
        <taxon>Myodes</taxon>
    </lineage>
</organism>
<dbReference type="GO" id="GO:0020037">
    <property type="term" value="F:heme binding"/>
    <property type="evidence" value="ECO:0007669"/>
    <property type="project" value="InterPro"/>
</dbReference>
<reference evidence="4 5" key="1">
    <citation type="journal article" date="2023" name="bioRxiv">
        <title>Conserved and derived expression patterns and positive selection on dental genes reveal complex evolutionary context of ever-growing rodent molars.</title>
        <authorList>
            <person name="Calamari Z.T."/>
            <person name="Song A."/>
            <person name="Cohen E."/>
            <person name="Akter M."/>
            <person name="Roy R.D."/>
            <person name="Hallikas O."/>
            <person name="Christensen M.M."/>
            <person name="Li P."/>
            <person name="Marangoni P."/>
            <person name="Jernvall J."/>
            <person name="Klein O.D."/>
        </authorList>
    </citation>
    <scope>NUCLEOTIDE SEQUENCE [LARGE SCALE GENOMIC DNA]</scope>
    <source>
        <strain evidence="4">V071</strain>
    </source>
</reference>